<evidence type="ECO:0000313" key="3">
    <source>
        <dbReference type="Proteomes" id="UP000694228"/>
    </source>
</evidence>
<feature type="transmembrane region" description="Helical" evidence="1">
    <location>
        <begin position="20"/>
        <end position="43"/>
    </location>
</feature>
<feature type="transmembrane region" description="Helical" evidence="1">
    <location>
        <begin position="55"/>
        <end position="72"/>
    </location>
</feature>
<gene>
    <name evidence="2" type="ORF">KSK55_15980</name>
</gene>
<dbReference type="Proteomes" id="UP000694228">
    <property type="component" value="Chromosome"/>
</dbReference>
<feature type="transmembrane region" description="Helical" evidence="1">
    <location>
        <begin position="92"/>
        <end position="114"/>
    </location>
</feature>
<feature type="transmembrane region" description="Helical" evidence="1">
    <location>
        <begin position="152"/>
        <end position="171"/>
    </location>
</feature>
<reference evidence="2 3" key="1">
    <citation type="submission" date="2021-06" db="EMBL/GenBank/DDBJ databases">
        <title>Complete genome sequence of the secondary alcohol utilizing methanogen Methanospirillum hungatei strain GP1.</title>
        <authorList>
            <person name="Day L.A."/>
            <person name="Costa K.C."/>
        </authorList>
    </citation>
    <scope>NUCLEOTIDE SEQUENCE [LARGE SCALE GENOMIC DNA]</scope>
    <source>
        <strain evidence="2 3">GP1</strain>
    </source>
</reference>
<feature type="transmembrane region" description="Helical" evidence="1">
    <location>
        <begin position="126"/>
        <end position="146"/>
    </location>
</feature>
<evidence type="ECO:0000256" key="1">
    <source>
        <dbReference type="SAM" id="Phobius"/>
    </source>
</evidence>
<proteinExistence type="predicted"/>
<keyword evidence="1" id="KW-1133">Transmembrane helix</keyword>
<keyword evidence="1" id="KW-0812">Transmembrane</keyword>
<keyword evidence="1" id="KW-0472">Membrane</keyword>
<sequence length="181" mass="20968">MEDLTLEYINKKLNEFNYLVLFKNTFPFFLLLFYFIFPINLYIIGDYQGFGYQTVFFRYNFSNMGVSLITWIRDIEYIFLGLLTPKTNFSIALWGLGVVISTIGLIMSFCTLFYQNKNIVQRTGIFLMIGGFLFLFSIISQYSLFLSSSSGIAFPVGIPVIFLFSVLLLKIDITDKVVKRN</sequence>
<protein>
    <submittedName>
        <fullName evidence="2">Uncharacterized protein</fullName>
    </submittedName>
</protein>
<name>A0A8F5ZEH2_METHU</name>
<organism evidence="2 3">
    <name type="scientific">Methanospirillum hungatei</name>
    <dbReference type="NCBI Taxonomy" id="2203"/>
    <lineage>
        <taxon>Archaea</taxon>
        <taxon>Methanobacteriati</taxon>
        <taxon>Methanobacteriota</taxon>
        <taxon>Stenosarchaea group</taxon>
        <taxon>Methanomicrobia</taxon>
        <taxon>Methanomicrobiales</taxon>
        <taxon>Methanospirillaceae</taxon>
        <taxon>Methanospirillum</taxon>
    </lineage>
</organism>
<dbReference type="AlphaFoldDB" id="A0A8F5ZEH2"/>
<dbReference type="EMBL" id="CP077107">
    <property type="protein sequence ID" value="QXO94782.1"/>
    <property type="molecule type" value="Genomic_DNA"/>
</dbReference>
<evidence type="ECO:0000313" key="2">
    <source>
        <dbReference type="EMBL" id="QXO94782.1"/>
    </source>
</evidence>
<accession>A0A8F5ZEH2</accession>